<dbReference type="PANTHER" id="PTHR24220">
    <property type="entry name" value="IMPORT ATP-BINDING PROTEIN"/>
    <property type="match status" value="1"/>
</dbReference>
<dbReference type="SUPFAM" id="SSF52540">
    <property type="entry name" value="P-loop containing nucleoside triphosphate hydrolases"/>
    <property type="match status" value="1"/>
</dbReference>
<dbReference type="PANTHER" id="PTHR24220:SF685">
    <property type="entry name" value="ABC TRANSPORTER RELATED"/>
    <property type="match status" value="1"/>
</dbReference>
<accession>A0A7G1NA86</accession>
<dbReference type="InterPro" id="IPR027417">
    <property type="entry name" value="P-loop_NTPase"/>
</dbReference>
<proteinExistence type="predicted"/>
<organism evidence="2 3">
    <name type="scientific">Streptomyces tuirus</name>
    <dbReference type="NCBI Taxonomy" id="68278"/>
    <lineage>
        <taxon>Bacteria</taxon>
        <taxon>Bacillati</taxon>
        <taxon>Actinomycetota</taxon>
        <taxon>Actinomycetes</taxon>
        <taxon>Kitasatosporales</taxon>
        <taxon>Streptomycetaceae</taxon>
        <taxon>Streptomyces</taxon>
    </lineage>
</organism>
<dbReference type="Gene3D" id="3.40.50.300">
    <property type="entry name" value="P-loop containing nucleotide triphosphate hydrolases"/>
    <property type="match status" value="1"/>
</dbReference>
<dbReference type="Pfam" id="PF00005">
    <property type="entry name" value="ABC_tran"/>
    <property type="match status" value="1"/>
</dbReference>
<dbReference type="GO" id="GO:0016887">
    <property type="term" value="F:ATP hydrolysis activity"/>
    <property type="evidence" value="ECO:0007669"/>
    <property type="project" value="InterPro"/>
</dbReference>
<reference evidence="2 3" key="1">
    <citation type="journal article" date="2014" name="Int. J. Syst. Evol. Microbiol.">
        <title>Complete genome sequence of Corynebacterium casei LMG S-19264T (=DSM 44701T), isolated from a smear-ripened cheese.</title>
        <authorList>
            <consortium name="US DOE Joint Genome Institute (JGI-PGF)"/>
            <person name="Walter F."/>
            <person name="Albersmeier A."/>
            <person name="Kalinowski J."/>
            <person name="Ruckert C."/>
        </authorList>
    </citation>
    <scope>NUCLEOTIDE SEQUENCE [LARGE SCALE GENOMIC DNA]</scope>
    <source>
        <strain evidence="2 3">JCM 4255</strain>
    </source>
</reference>
<gene>
    <name evidence="2" type="ORF">GCM10017668_05190</name>
</gene>
<protein>
    <recommendedName>
        <fullName evidence="1">ABC transporter domain-containing protein</fullName>
    </recommendedName>
</protein>
<sequence length="106" mass="10962">MPGEAGRRCFAPGPDRTRARGPAVEALRLVKVTKTYGGGDSVVTALNGVTLSLERGTFTAVMGPSGSGTSTLLSCAAGLDRTRSPRPRAWSAATAPCWCSSRSPRP</sequence>
<dbReference type="GO" id="GO:0005886">
    <property type="term" value="C:plasma membrane"/>
    <property type="evidence" value="ECO:0007669"/>
    <property type="project" value="TreeGrafter"/>
</dbReference>
<dbReference type="EMBL" id="AP023439">
    <property type="protein sequence ID" value="BCL18676.1"/>
    <property type="molecule type" value="Genomic_DNA"/>
</dbReference>
<evidence type="ECO:0000313" key="2">
    <source>
        <dbReference type="EMBL" id="BCL18676.1"/>
    </source>
</evidence>
<name>A0A7G1NA86_9ACTN</name>
<dbReference type="InterPro" id="IPR003439">
    <property type="entry name" value="ABC_transporter-like_ATP-bd"/>
</dbReference>
<evidence type="ECO:0000259" key="1">
    <source>
        <dbReference type="Pfam" id="PF00005"/>
    </source>
</evidence>
<dbReference type="InterPro" id="IPR015854">
    <property type="entry name" value="ABC_transpr_LolD-like"/>
</dbReference>
<dbReference type="Proteomes" id="UP000516373">
    <property type="component" value="Chromosome"/>
</dbReference>
<dbReference type="KEGG" id="stui:GCM10017668_05190"/>
<dbReference type="AlphaFoldDB" id="A0A7G1NA86"/>
<feature type="domain" description="ABC transporter" evidence="1">
    <location>
        <begin position="46"/>
        <end position="81"/>
    </location>
</feature>
<evidence type="ECO:0000313" key="3">
    <source>
        <dbReference type="Proteomes" id="UP000516373"/>
    </source>
</evidence>
<dbReference type="GO" id="GO:0005524">
    <property type="term" value="F:ATP binding"/>
    <property type="evidence" value="ECO:0007669"/>
    <property type="project" value="InterPro"/>
</dbReference>
<dbReference type="GO" id="GO:0022857">
    <property type="term" value="F:transmembrane transporter activity"/>
    <property type="evidence" value="ECO:0007669"/>
    <property type="project" value="TreeGrafter"/>
</dbReference>